<feature type="signal peptide" evidence="1">
    <location>
        <begin position="1"/>
        <end position="25"/>
    </location>
</feature>
<reference evidence="2 3" key="1">
    <citation type="submission" date="2018-11" db="EMBL/GenBank/DDBJ databases">
        <title>Genomes From Bacteria Associated with the Canine Oral Cavity: a Test Case for Automated Genome-Based Taxonomic Assignment.</title>
        <authorList>
            <person name="Coil D.A."/>
            <person name="Jospin G."/>
            <person name="Darling A.E."/>
            <person name="Wallis C."/>
            <person name="Davis I.J."/>
            <person name="Harris S."/>
            <person name="Eisen J.A."/>
            <person name="Holcombe L.J."/>
            <person name="O'Flynn C."/>
        </authorList>
    </citation>
    <scope>NUCLEOTIDE SEQUENCE [LARGE SCALE GENOMIC DNA]</scope>
    <source>
        <strain evidence="2 3">OH770</strain>
    </source>
</reference>
<accession>A0A3P1SBV1</accession>
<sequence>MTRHTRIAPVRRFLVLALASSIALGACSDTEKKPLPNYRDELLSSDQVGEGTIAHPDDYDPGPATACGPDKFDNLPLHYEKEPNYVSYTQGRRDVDLGVWDGLEASFQRNLEGMRQDLEGDACRLGKAYHGYTGTEGHEDWRIETLDFGEGIVAFRSVQWRARGNGPLPLSPKERDDIYANSSARAYGLVGGKLVMVRIDDTTVEPPSEAELRALWNAQTGKVLYLGGLEGSKELLTPQSEQADK</sequence>
<dbReference type="AlphaFoldDB" id="A0A3P1SBV1"/>
<evidence type="ECO:0000313" key="2">
    <source>
        <dbReference type="EMBL" id="RRC94427.1"/>
    </source>
</evidence>
<evidence type="ECO:0000256" key="1">
    <source>
        <dbReference type="SAM" id="SignalP"/>
    </source>
</evidence>
<keyword evidence="1" id="KW-0732">Signal</keyword>
<name>A0A3P1SBV1_9ACTO</name>
<dbReference type="RefSeq" id="WP_124872475.1">
    <property type="nucleotide sequence ID" value="NZ_RQZF01000024.1"/>
</dbReference>
<evidence type="ECO:0008006" key="4">
    <source>
        <dbReference type="Google" id="ProtNLM"/>
    </source>
</evidence>
<comment type="caution">
    <text evidence="2">The sequence shown here is derived from an EMBL/GenBank/DDBJ whole genome shotgun (WGS) entry which is preliminary data.</text>
</comment>
<protein>
    <recommendedName>
        <fullName evidence="4">Lipoprotein</fullName>
    </recommendedName>
</protein>
<feature type="chain" id="PRO_5039523107" description="Lipoprotein" evidence="1">
    <location>
        <begin position="26"/>
        <end position="245"/>
    </location>
</feature>
<dbReference type="PROSITE" id="PS51257">
    <property type="entry name" value="PROKAR_LIPOPROTEIN"/>
    <property type="match status" value="1"/>
</dbReference>
<proteinExistence type="predicted"/>
<dbReference type="OrthoDB" id="5332150at2"/>
<dbReference type="Proteomes" id="UP000280444">
    <property type="component" value="Unassembled WGS sequence"/>
</dbReference>
<organism evidence="2 3">
    <name type="scientific">Schaalia canis</name>
    <dbReference type="NCBI Taxonomy" id="100469"/>
    <lineage>
        <taxon>Bacteria</taxon>
        <taxon>Bacillati</taxon>
        <taxon>Actinomycetota</taxon>
        <taxon>Actinomycetes</taxon>
        <taxon>Actinomycetales</taxon>
        <taxon>Actinomycetaceae</taxon>
        <taxon>Schaalia</taxon>
    </lineage>
</organism>
<dbReference type="EMBL" id="RQZF01000024">
    <property type="protein sequence ID" value="RRC94427.1"/>
    <property type="molecule type" value="Genomic_DNA"/>
</dbReference>
<gene>
    <name evidence="2" type="ORF">EII11_10300</name>
</gene>
<evidence type="ECO:0000313" key="3">
    <source>
        <dbReference type="Proteomes" id="UP000280444"/>
    </source>
</evidence>
<keyword evidence="3" id="KW-1185">Reference proteome</keyword>